<dbReference type="InterPro" id="IPR051702">
    <property type="entry name" value="SH3_domain_YSC84-like"/>
</dbReference>
<feature type="region of interest" description="Disordered" evidence="1">
    <location>
        <begin position="1"/>
        <end position="41"/>
    </location>
</feature>
<evidence type="ECO:0000259" key="2">
    <source>
        <dbReference type="Pfam" id="PF04366"/>
    </source>
</evidence>
<dbReference type="STRING" id="112090.W4GJV9"/>
<dbReference type="GeneID" id="20808861"/>
<evidence type="ECO:0000313" key="3">
    <source>
        <dbReference type="EMBL" id="ETV79606.1"/>
    </source>
</evidence>
<dbReference type="OrthoDB" id="443981at2759"/>
<protein>
    <recommendedName>
        <fullName evidence="2">Ysc84 actin-binding domain-containing protein</fullName>
    </recommendedName>
</protein>
<feature type="compositionally biased region" description="Polar residues" evidence="1">
    <location>
        <begin position="28"/>
        <end position="39"/>
    </location>
</feature>
<organism evidence="3">
    <name type="scientific">Aphanomyces astaci</name>
    <name type="common">Crayfish plague agent</name>
    <dbReference type="NCBI Taxonomy" id="112090"/>
    <lineage>
        <taxon>Eukaryota</taxon>
        <taxon>Sar</taxon>
        <taxon>Stramenopiles</taxon>
        <taxon>Oomycota</taxon>
        <taxon>Saprolegniomycetes</taxon>
        <taxon>Saprolegniales</taxon>
        <taxon>Verrucalvaceae</taxon>
        <taxon>Aphanomyces</taxon>
    </lineage>
</organism>
<dbReference type="VEuPathDB" id="FungiDB:H257_06865"/>
<name>W4GJV9_APHAT</name>
<dbReference type="GO" id="GO:0035091">
    <property type="term" value="F:phosphatidylinositol binding"/>
    <property type="evidence" value="ECO:0007669"/>
    <property type="project" value="TreeGrafter"/>
</dbReference>
<sequence>MSSADAAEGASAPPRLAKAESTVDAPRSTLQPNWSSAMRRTSLHRSESDVYLQTNHEMLAQPTYAMDHKTEKQFASEMRHALGIVDKFFGSSVLQDHSIPRELLLEAQGLVFLTVYKLGFLVSGKGGKGFVIARTANGWSAPAFVGSGGIGFGMMVGGEVVHYIVILSSRNAVKTFTRNGQVQVGSELDLAIGPLGRAAAASLNVGRGGIAPNYSYSHSMGLYGGIGLSGAVIVSRKTFNDKCYGSHVRVKSILAGEVACPLAVPLWEALDAVLNIKREYVNGLPAPNQREAICHECGHPNKTGARICERPECQTLLVFSAGVHSGKRSVGKLVLSRGMH</sequence>
<feature type="domain" description="Ysc84 actin-binding" evidence="2">
    <location>
        <begin position="149"/>
        <end position="272"/>
    </location>
</feature>
<evidence type="ECO:0000256" key="1">
    <source>
        <dbReference type="SAM" id="MobiDB-lite"/>
    </source>
</evidence>
<dbReference type="PANTHER" id="PTHR15629">
    <property type="entry name" value="SH3YL1 PROTEIN"/>
    <property type="match status" value="1"/>
</dbReference>
<gene>
    <name evidence="3" type="ORF">H257_06865</name>
</gene>
<accession>W4GJV9</accession>
<reference evidence="3" key="1">
    <citation type="submission" date="2013-12" db="EMBL/GenBank/DDBJ databases">
        <title>The Genome Sequence of Aphanomyces astaci APO3.</title>
        <authorList>
            <consortium name="The Broad Institute Genomics Platform"/>
            <person name="Russ C."/>
            <person name="Tyler B."/>
            <person name="van West P."/>
            <person name="Dieguez-Uribeondo J."/>
            <person name="Young S.K."/>
            <person name="Zeng Q."/>
            <person name="Gargeya S."/>
            <person name="Fitzgerald M."/>
            <person name="Abouelleil A."/>
            <person name="Alvarado L."/>
            <person name="Chapman S.B."/>
            <person name="Gainer-Dewar J."/>
            <person name="Goldberg J."/>
            <person name="Griggs A."/>
            <person name="Gujja S."/>
            <person name="Hansen M."/>
            <person name="Howarth C."/>
            <person name="Imamovic A."/>
            <person name="Ireland A."/>
            <person name="Larimer J."/>
            <person name="McCowan C."/>
            <person name="Murphy C."/>
            <person name="Pearson M."/>
            <person name="Poon T.W."/>
            <person name="Priest M."/>
            <person name="Roberts A."/>
            <person name="Saif S."/>
            <person name="Shea T."/>
            <person name="Sykes S."/>
            <person name="Wortman J."/>
            <person name="Nusbaum C."/>
            <person name="Birren B."/>
        </authorList>
    </citation>
    <scope>NUCLEOTIDE SEQUENCE [LARGE SCALE GENOMIC DNA]</scope>
    <source>
        <strain evidence="3">APO3</strain>
    </source>
</reference>
<dbReference type="AlphaFoldDB" id="W4GJV9"/>
<proteinExistence type="predicted"/>
<dbReference type="RefSeq" id="XP_009830542.1">
    <property type="nucleotide sequence ID" value="XM_009832240.1"/>
</dbReference>
<dbReference type="InterPro" id="IPR007461">
    <property type="entry name" value="Ysc84_actin-binding"/>
</dbReference>
<dbReference type="Pfam" id="PF04366">
    <property type="entry name" value="Ysc84"/>
    <property type="match status" value="1"/>
</dbReference>
<dbReference type="PANTHER" id="PTHR15629:SF2">
    <property type="entry name" value="SH3 DOMAIN-CONTAINING YSC84-LIKE PROTEIN 1"/>
    <property type="match status" value="1"/>
</dbReference>
<dbReference type="EMBL" id="KI913127">
    <property type="protein sequence ID" value="ETV79606.1"/>
    <property type="molecule type" value="Genomic_DNA"/>
</dbReference>